<dbReference type="PROSITE" id="PS51194">
    <property type="entry name" value="HELICASE_CTER"/>
    <property type="match status" value="1"/>
</dbReference>
<comment type="caution">
    <text evidence="5">The sequence shown here is derived from an EMBL/GenBank/DDBJ whole genome shotgun (WGS) entry which is preliminary data.</text>
</comment>
<dbReference type="GO" id="GO:0003676">
    <property type="term" value="F:nucleic acid binding"/>
    <property type="evidence" value="ECO:0007669"/>
    <property type="project" value="InterPro"/>
</dbReference>
<dbReference type="InterPro" id="IPR018973">
    <property type="entry name" value="MZB"/>
</dbReference>
<dbReference type="CDD" id="cd17923">
    <property type="entry name" value="DEXHc_Hrq1-like"/>
    <property type="match status" value="1"/>
</dbReference>
<sequence>MFAKRIAHIREFPEKSAKYGECQLPPALSSYLDQQGIVLYRHQAAAASAAMRGENVILTTPTASGKTLACLLPVFERFLRDPQATALFLYPTKALTNDQLKTVRAFEQESGIRAGAAVYDGDTPRDRRPVIRRSSRIVLSNPHELHQVLPWHHQWTAFFSGLSFIVIDEAHRYRGVAGSQVAFLLRRLLRVCRHYGADPRFFLLSATLANPGEFARRLCGVPFTLVSEDGAPSGSRHFVLINPYHDGPGERSFHLEAANLINDCLKHDVPTLAFTGSRKMAELVALWAREAVVRDHTAAARAIAAYRAGYLPGERREIENRLKSGDLSCVVSTNALELGIDIGSLDAVILTGYPGTMMATWQQAGRAGRNGSPSAAFLIAGGDPLDQYFMRHPDLFFGTPHESAIVDLANPYILSGQVLCAAAELPLTGDDAQYFGEHSPSVFSALESERLLSLTRRGLVYSGSRRPHELVSLGGISRDSFRVIADGVTLETLDRGQAFREAHPGAVLLHQGVQYLVDSLDLHHGIIRVHPADLDYHTRPLKSVDIRINRVLGTREIRGTPLCFGEVEVTEQYSAYKIIRRDAVLGVEPLDLPPLRFSTRALWFTPPEGVEERIRSEGGDCDGGLHGAEHAFIATMPFFVLCDRWDIGGVSLPVHRETGRPVVFIYDGYEGGIGLAEKAYELFGEIIGTTLQLVRECPCETGCPSCIFSPKCGNDNQPLDKRATVRILESLSCRSGAGTREQ</sequence>
<keyword evidence="5" id="KW-0378">Hydrolase</keyword>
<dbReference type="SUPFAM" id="SSF52540">
    <property type="entry name" value="P-loop containing nucleoside triphosphate hydrolases"/>
    <property type="match status" value="1"/>
</dbReference>
<dbReference type="Pfam" id="PF09369">
    <property type="entry name" value="MZB"/>
    <property type="match status" value="1"/>
</dbReference>
<evidence type="ECO:0000313" key="5">
    <source>
        <dbReference type="EMBL" id="KUG10032.1"/>
    </source>
</evidence>
<name>A0A0W8EMN7_9ZZZZ</name>
<dbReference type="InterPro" id="IPR055227">
    <property type="entry name" value="HRQ1_WHD"/>
</dbReference>
<evidence type="ECO:0000259" key="3">
    <source>
        <dbReference type="PROSITE" id="PS51192"/>
    </source>
</evidence>
<dbReference type="Pfam" id="PF22982">
    <property type="entry name" value="WHD_HRQ1"/>
    <property type="match status" value="1"/>
</dbReference>
<feature type="domain" description="Helicase C-terminal" evidence="4">
    <location>
        <begin position="259"/>
        <end position="412"/>
    </location>
</feature>
<dbReference type="GO" id="GO:0005634">
    <property type="term" value="C:nucleus"/>
    <property type="evidence" value="ECO:0007669"/>
    <property type="project" value="TreeGrafter"/>
</dbReference>
<keyword evidence="5" id="KW-0347">Helicase</keyword>
<dbReference type="Pfam" id="PF00271">
    <property type="entry name" value="Helicase_C"/>
    <property type="match status" value="1"/>
</dbReference>
<dbReference type="InterPro" id="IPR011545">
    <property type="entry name" value="DEAD/DEAH_box_helicase_dom"/>
</dbReference>
<dbReference type="InterPro" id="IPR001650">
    <property type="entry name" value="Helicase_C-like"/>
</dbReference>
<proteinExistence type="predicted"/>
<dbReference type="GO" id="GO:0043138">
    <property type="term" value="F:3'-5' DNA helicase activity"/>
    <property type="evidence" value="ECO:0007669"/>
    <property type="project" value="TreeGrafter"/>
</dbReference>
<dbReference type="GO" id="GO:0006289">
    <property type="term" value="P:nucleotide-excision repair"/>
    <property type="evidence" value="ECO:0007669"/>
    <property type="project" value="TreeGrafter"/>
</dbReference>
<dbReference type="AlphaFoldDB" id="A0A0W8EMN7"/>
<accession>A0A0W8EMN7</accession>
<evidence type="ECO:0000256" key="1">
    <source>
        <dbReference type="ARBA" id="ARBA00022741"/>
    </source>
</evidence>
<dbReference type="Gene3D" id="3.40.50.300">
    <property type="entry name" value="P-loop containing nucleotide triphosphate hydrolases"/>
    <property type="match status" value="2"/>
</dbReference>
<dbReference type="PANTHER" id="PTHR47957">
    <property type="entry name" value="ATP-DEPENDENT HELICASE HRQ1"/>
    <property type="match status" value="1"/>
</dbReference>
<organism evidence="5">
    <name type="scientific">hydrocarbon metagenome</name>
    <dbReference type="NCBI Taxonomy" id="938273"/>
    <lineage>
        <taxon>unclassified sequences</taxon>
        <taxon>metagenomes</taxon>
        <taxon>ecological metagenomes</taxon>
    </lineage>
</organism>
<dbReference type="PROSITE" id="PS51192">
    <property type="entry name" value="HELICASE_ATP_BIND_1"/>
    <property type="match status" value="1"/>
</dbReference>
<gene>
    <name evidence="5" type="ORF">ASZ90_016565</name>
</gene>
<dbReference type="GO" id="GO:0005524">
    <property type="term" value="F:ATP binding"/>
    <property type="evidence" value="ECO:0007669"/>
    <property type="project" value="UniProtKB-KW"/>
</dbReference>
<dbReference type="InterPro" id="IPR027417">
    <property type="entry name" value="P-loop_NTPase"/>
</dbReference>
<reference evidence="5" key="1">
    <citation type="journal article" date="2015" name="Proc. Natl. Acad. Sci. U.S.A.">
        <title>Networks of energetic and metabolic interactions define dynamics in microbial communities.</title>
        <authorList>
            <person name="Embree M."/>
            <person name="Liu J.K."/>
            <person name="Al-Bassam M.M."/>
            <person name="Zengler K."/>
        </authorList>
    </citation>
    <scope>NUCLEOTIDE SEQUENCE</scope>
</reference>
<evidence type="ECO:0000256" key="2">
    <source>
        <dbReference type="ARBA" id="ARBA00022840"/>
    </source>
</evidence>
<dbReference type="SMART" id="SM00487">
    <property type="entry name" value="DEXDc"/>
    <property type="match status" value="1"/>
</dbReference>
<evidence type="ECO:0000259" key="4">
    <source>
        <dbReference type="PROSITE" id="PS51194"/>
    </source>
</evidence>
<dbReference type="GO" id="GO:0036297">
    <property type="term" value="P:interstrand cross-link repair"/>
    <property type="evidence" value="ECO:0007669"/>
    <property type="project" value="TreeGrafter"/>
</dbReference>
<dbReference type="EMBL" id="LNQE01001743">
    <property type="protein sequence ID" value="KUG10032.1"/>
    <property type="molecule type" value="Genomic_DNA"/>
</dbReference>
<dbReference type="SMART" id="SM00490">
    <property type="entry name" value="HELICc"/>
    <property type="match status" value="1"/>
</dbReference>
<feature type="domain" description="Helicase ATP-binding" evidence="3">
    <location>
        <begin position="47"/>
        <end position="226"/>
    </location>
</feature>
<dbReference type="InterPro" id="IPR014001">
    <property type="entry name" value="Helicase_ATP-bd"/>
</dbReference>
<keyword evidence="1" id="KW-0547">Nucleotide-binding</keyword>
<protein>
    <submittedName>
        <fullName evidence="5">Atp-dependent rna helicase, eif-4a family</fullName>
    </submittedName>
</protein>
<dbReference type="PANTHER" id="PTHR47957:SF3">
    <property type="entry name" value="ATP-DEPENDENT HELICASE HRQ1"/>
    <property type="match status" value="1"/>
</dbReference>
<keyword evidence="2" id="KW-0067">ATP-binding</keyword>
<dbReference type="Pfam" id="PF00270">
    <property type="entry name" value="DEAD"/>
    <property type="match status" value="1"/>
</dbReference>
<dbReference type="CDD" id="cd18797">
    <property type="entry name" value="SF2_C_Hrq"/>
    <property type="match status" value="1"/>
</dbReference>